<proteinExistence type="predicted"/>
<keyword evidence="1" id="KW-0175">Coiled coil</keyword>
<name>A0A978UJY1_ZIZJJ</name>
<reference evidence="3" key="1">
    <citation type="journal article" date="2021" name="Front. Plant Sci.">
        <title>Chromosome-Scale Genome Assembly for Chinese Sour Jujube and Insights Into Its Genome Evolution and Domestication Signature.</title>
        <authorList>
            <person name="Shen L.-Y."/>
            <person name="Luo H."/>
            <person name="Wang X.-L."/>
            <person name="Wang X.-M."/>
            <person name="Qiu X.-J."/>
            <person name="Liu H."/>
            <person name="Zhou S.-S."/>
            <person name="Jia K.-H."/>
            <person name="Nie S."/>
            <person name="Bao Y.-T."/>
            <person name="Zhang R.-G."/>
            <person name="Yun Q.-Z."/>
            <person name="Chai Y.-H."/>
            <person name="Lu J.-Y."/>
            <person name="Li Y."/>
            <person name="Zhao S.-W."/>
            <person name="Mao J.-F."/>
            <person name="Jia S.-G."/>
            <person name="Mao Y.-M."/>
        </authorList>
    </citation>
    <scope>NUCLEOTIDE SEQUENCE</scope>
    <source>
        <strain evidence="3">AT0</strain>
        <tissue evidence="3">Leaf</tissue>
    </source>
</reference>
<gene>
    <name evidence="3" type="ORF">FEM48_Zijuj11G0161500</name>
</gene>
<dbReference type="Proteomes" id="UP000813462">
    <property type="component" value="Unassembled WGS sequence"/>
</dbReference>
<protein>
    <submittedName>
        <fullName evidence="3">Uncharacterized protein</fullName>
    </submittedName>
</protein>
<evidence type="ECO:0000313" key="4">
    <source>
        <dbReference type="Proteomes" id="UP000813462"/>
    </source>
</evidence>
<feature type="compositionally biased region" description="Polar residues" evidence="2">
    <location>
        <begin position="79"/>
        <end position="88"/>
    </location>
</feature>
<dbReference type="AlphaFoldDB" id="A0A978UJY1"/>
<accession>A0A978UJY1</accession>
<organism evidence="3 4">
    <name type="scientific">Ziziphus jujuba var. spinosa</name>
    <dbReference type="NCBI Taxonomy" id="714518"/>
    <lineage>
        <taxon>Eukaryota</taxon>
        <taxon>Viridiplantae</taxon>
        <taxon>Streptophyta</taxon>
        <taxon>Embryophyta</taxon>
        <taxon>Tracheophyta</taxon>
        <taxon>Spermatophyta</taxon>
        <taxon>Magnoliopsida</taxon>
        <taxon>eudicotyledons</taxon>
        <taxon>Gunneridae</taxon>
        <taxon>Pentapetalae</taxon>
        <taxon>rosids</taxon>
        <taxon>fabids</taxon>
        <taxon>Rosales</taxon>
        <taxon>Rhamnaceae</taxon>
        <taxon>Paliureae</taxon>
        <taxon>Ziziphus</taxon>
    </lineage>
</organism>
<comment type="caution">
    <text evidence="3">The sequence shown here is derived from an EMBL/GenBank/DDBJ whole genome shotgun (WGS) entry which is preliminary data.</text>
</comment>
<feature type="compositionally biased region" description="Basic residues" evidence="2">
    <location>
        <begin position="54"/>
        <end position="65"/>
    </location>
</feature>
<feature type="region of interest" description="Disordered" evidence="2">
    <location>
        <begin position="52"/>
        <end position="98"/>
    </location>
</feature>
<evidence type="ECO:0000256" key="2">
    <source>
        <dbReference type="SAM" id="MobiDB-lite"/>
    </source>
</evidence>
<feature type="coiled-coil region" evidence="1">
    <location>
        <begin position="132"/>
        <end position="354"/>
    </location>
</feature>
<sequence>MIELDAMRSQVKALKFVVLESDGSAFLQFRGSGYVQLSGSFLEFEGVKMEDEKKKKKNKKKKNKQTKNVAEEVVVGRGETSSVDQNHSNGKDDQGQVSEAADVRNHVHDVDADLHRHQPNGTECSTLAESEQQQWLQRVATLEEIIKQLQTEKDMHIQREASLENTIEQLRKENNSHLQKEATFEDAVKQLQDENNSHLQKAVASLEMKIRQLQDEKDSLLQKEVGLEEKINRLTDEKITWDLKEASLQERIKHLEGEKDSLMLKEDITKESIANLNHDIARLRVQVLELEESRNNVLQENQQLVARLQLQIKDFETISSTQPSDEVTKQPSELEDLNSQVEAACALVEKLITENADLVEKELFIQYCATFIESGSCVVVLVNELYVELDRHTAIARLSSTASAPDPMSPVTTSVPDPLSPIKENTVSISIQKSDSVEGIPVKEERNGISKTDSDHADEILKSSTSDASSEIVQIPLEENAVRDLELQVAETDTEAVVPLSEAPLIGAPFRLVSFVARYVSGSDLVNRNSFDSNR</sequence>
<evidence type="ECO:0000313" key="3">
    <source>
        <dbReference type="EMBL" id="KAH7515112.1"/>
    </source>
</evidence>
<evidence type="ECO:0000256" key="1">
    <source>
        <dbReference type="SAM" id="Coils"/>
    </source>
</evidence>
<dbReference type="EMBL" id="JAEACU010000011">
    <property type="protein sequence ID" value="KAH7515112.1"/>
    <property type="molecule type" value="Genomic_DNA"/>
</dbReference>